<comment type="caution">
    <text evidence="2">The sequence shown here is derived from an EMBL/GenBank/DDBJ whole genome shotgun (WGS) entry which is preliminary data.</text>
</comment>
<dbReference type="Proteomes" id="UP000612329">
    <property type="component" value="Unassembled WGS sequence"/>
</dbReference>
<evidence type="ECO:0000313" key="3">
    <source>
        <dbReference type="Proteomes" id="UP000612329"/>
    </source>
</evidence>
<reference evidence="2" key="1">
    <citation type="journal article" date="2014" name="Int. J. Syst. Evol. Microbiol.">
        <title>Complete genome sequence of Corynebacterium casei LMG S-19264T (=DSM 44701T), isolated from a smear-ripened cheese.</title>
        <authorList>
            <consortium name="US DOE Joint Genome Institute (JGI-PGF)"/>
            <person name="Walter F."/>
            <person name="Albersmeier A."/>
            <person name="Kalinowski J."/>
            <person name="Ruckert C."/>
        </authorList>
    </citation>
    <scope>NUCLEOTIDE SEQUENCE</scope>
    <source>
        <strain evidence="2">JCM 12862</strain>
    </source>
</reference>
<dbReference type="EMBL" id="BMNR01000002">
    <property type="protein sequence ID" value="GGK19704.1"/>
    <property type="molecule type" value="Genomic_DNA"/>
</dbReference>
<name>A0A8J3BMD8_9FLAO</name>
<accession>A0A8J3BMD8</accession>
<dbReference type="RefSeq" id="WP_188651030.1">
    <property type="nucleotide sequence ID" value="NZ_BMNR01000002.1"/>
</dbReference>
<proteinExistence type="predicted"/>
<protein>
    <recommendedName>
        <fullName evidence="4">DUF2846 domain-containing protein</fullName>
    </recommendedName>
</protein>
<keyword evidence="1" id="KW-0732">Signal</keyword>
<feature type="chain" id="PRO_5035221785" description="DUF2846 domain-containing protein" evidence="1">
    <location>
        <begin position="22"/>
        <end position="143"/>
    </location>
</feature>
<evidence type="ECO:0008006" key="4">
    <source>
        <dbReference type="Google" id="ProtNLM"/>
    </source>
</evidence>
<feature type="signal peptide" evidence="1">
    <location>
        <begin position="1"/>
        <end position="21"/>
    </location>
</feature>
<keyword evidence="3" id="KW-1185">Reference proteome</keyword>
<organism evidence="2 3">
    <name type="scientific">Yeosuana aromativorans</name>
    <dbReference type="NCBI Taxonomy" id="288019"/>
    <lineage>
        <taxon>Bacteria</taxon>
        <taxon>Pseudomonadati</taxon>
        <taxon>Bacteroidota</taxon>
        <taxon>Flavobacteriia</taxon>
        <taxon>Flavobacteriales</taxon>
        <taxon>Flavobacteriaceae</taxon>
        <taxon>Yeosuana</taxon>
    </lineage>
</organism>
<reference evidence="2" key="2">
    <citation type="submission" date="2020-09" db="EMBL/GenBank/DDBJ databases">
        <authorList>
            <person name="Sun Q."/>
            <person name="Ohkuma M."/>
        </authorList>
    </citation>
    <scope>NUCLEOTIDE SEQUENCE</scope>
    <source>
        <strain evidence="2">JCM 12862</strain>
    </source>
</reference>
<evidence type="ECO:0000256" key="1">
    <source>
        <dbReference type="SAM" id="SignalP"/>
    </source>
</evidence>
<gene>
    <name evidence="2" type="ORF">GCM10007962_12220</name>
</gene>
<evidence type="ECO:0000313" key="2">
    <source>
        <dbReference type="EMBL" id="GGK19704.1"/>
    </source>
</evidence>
<sequence length="143" mass="16057">MKKIFLVSLLSFFAATFNLNAQQVDASASETGKICFIRSTGFQGSASAFKTFIDEQFVCKLNNKRFSYHEVTPGIHRCSVQFGGKKSKDKAEKFEVDVKPGKTTYVQLVFETGILINNVYCEEVTENTAVQKMSQLKEDDKCL</sequence>
<dbReference type="AlphaFoldDB" id="A0A8J3BMD8"/>